<reference evidence="15 16" key="1">
    <citation type="submission" date="2014-10" db="EMBL/GenBank/DDBJ databases">
        <title>Draft genome of the hookworm Ancylostoma caninum.</title>
        <authorList>
            <person name="Mitreva M."/>
        </authorList>
    </citation>
    <scope>NUCLEOTIDE SEQUENCE [LARGE SCALE GENOMIC DNA]</scope>
    <source>
        <strain evidence="15 16">Baltimore</strain>
    </source>
</reference>
<evidence type="ECO:0000256" key="12">
    <source>
        <dbReference type="ARBA" id="ARBA00093271"/>
    </source>
</evidence>
<evidence type="ECO:0000256" key="10">
    <source>
        <dbReference type="ARBA" id="ARBA00093218"/>
    </source>
</evidence>
<comment type="cofactor">
    <cofactor evidence="13">
        <name>Mg(2+)</name>
        <dbReference type="ChEBI" id="CHEBI:18420"/>
    </cofactor>
    <cofactor evidence="13">
        <name>Mn(2+)</name>
        <dbReference type="ChEBI" id="CHEBI:29035"/>
    </cofactor>
    <text evidence="13">Binds 1 divalent metal cation per subunit; can use either Mg(2+) or Mn(2+).</text>
</comment>
<dbReference type="InterPro" id="IPR002637">
    <property type="entry name" value="RdgB/HAM1"/>
</dbReference>
<dbReference type="PANTHER" id="PTHR11067:SF9">
    <property type="entry name" value="INOSINE TRIPHOSPHATE PYROPHOSPHATASE"/>
    <property type="match status" value="1"/>
</dbReference>
<keyword evidence="8 13" id="KW-0546">Nucleotide metabolism</keyword>
<comment type="catalytic activity">
    <reaction evidence="10">
        <text>ITP + H2O = IMP + diphosphate + H(+)</text>
        <dbReference type="Rhea" id="RHEA:29399"/>
        <dbReference type="ChEBI" id="CHEBI:15377"/>
        <dbReference type="ChEBI" id="CHEBI:15378"/>
        <dbReference type="ChEBI" id="CHEBI:33019"/>
        <dbReference type="ChEBI" id="CHEBI:58053"/>
        <dbReference type="ChEBI" id="CHEBI:61402"/>
        <dbReference type="EC" id="3.6.1.66"/>
    </reaction>
    <physiologicalReaction direction="left-to-right" evidence="10">
        <dbReference type="Rhea" id="RHEA:29400"/>
    </physiologicalReaction>
</comment>
<dbReference type="GO" id="GO:0035870">
    <property type="term" value="F:dITP diphosphatase activity"/>
    <property type="evidence" value="ECO:0007669"/>
    <property type="project" value="UniProtKB-UniRule"/>
</dbReference>
<feature type="binding site" evidence="13">
    <location>
        <position position="319"/>
    </location>
    <ligand>
        <name>ITP</name>
        <dbReference type="ChEBI" id="CHEBI:61402"/>
    </ligand>
</feature>
<feature type="binding site" evidence="13">
    <location>
        <begin position="335"/>
        <end position="336"/>
    </location>
    <ligand>
        <name>ITP</name>
        <dbReference type="ChEBI" id="CHEBI:61402"/>
    </ligand>
</feature>
<comment type="caution">
    <text evidence="15">The sequence shown here is derived from an EMBL/GenBank/DDBJ whole genome shotgun (WGS) entry which is preliminary data.</text>
</comment>
<evidence type="ECO:0000256" key="14">
    <source>
        <dbReference type="SAM" id="MobiDB-lite"/>
    </source>
</evidence>
<feature type="compositionally biased region" description="Low complexity" evidence="14">
    <location>
        <begin position="201"/>
        <end position="215"/>
    </location>
</feature>
<dbReference type="GO" id="GO:0000166">
    <property type="term" value="F:nucleotide binding"/>
    <property type="evidence" value="ECO:0007669"/>
    <property type="project" value="UniProtKB-KW"/>
</dbReference>
<sequence>MSRAITFVTGNAGKLAEVKAILSSFEMSSSGRYPRVQLHFPKHCTPENISLFSGLMATIPHIIAPHATERYSIISSPTGRVTEGQQVTRSILASSRQAAGADDEQEVKLPSIEAPRRSISKSVQTEPERSPDVTYPPKKRIRRDEDVIRSGCHPGRPHMSTSHRHQRKVQYANAISAWDRAKRREAEERRHHHYHPREESISSIMERSPIRSSPPKWSERGADLMVPRGKGSKAAVRPQMSTSPLFFDDPEFLEFSWTASPDMSPCVTDGNNSSPPVYSSSWHDITSCSSSSGNNSKVRSVDVDLDEYQGEPEYVAERKAKEAAEHVEGPILVEDTSLSFNALGGLPGVYVKWFLKKLGPSGLHQMLAGFDDKSAYAQCIFAYTEGKGQPVHIFRGRCPGHIVYPRGPPDFGWDPCFQPEGFLETFAEMNKETKNKISHRAKALELVQKFFAERK</sequence>
<dbReference type="GO" id="GO:0009204">
    <property type="term" value="P:deoxyribonucleoside triphosphate catabolic process"/>
    <property type="evidence" value="ECO:0007669"/>
    <property type="project" value="UniProtKB-UniRule"/>
</dbReference>
<dbReference type="SUPFAM" id="SSF52972">
    <property type="entry name" value="ITPase-like"/>
    <property type="match status" value="1"/>
</dbReference>
<keyword evidence="5 13" id="KW-0547">Nucleotide-binding</keyword>
<comment type="catalytic activity">
    <reaction evidence="11">
        <text>dITP + H2O = dIMP + diphosphate + H(+)</text>
        <dbReference type="Rhea" id="RHEA:28342"/>
        <dbReference type="ChEBI" id="CHEBI:15377"/>
        <dbReference type="ChEBI" id="CHEBI:15378"/>
        <dbReference type="ChEBI" id="CHEBI:33019"/>
        <dbReference type="ChEBI" id="CHEBI:61194"/>
        <dbReference type="ChEBI" id="CHEBI:61382"/>
        <dbReference type="EC" id="3.6.1.66"/>
    </reaction>
    <physiologicalReaction direction="left-to-right" evidence="11">
        <dbReference type="Rhea" id="RHEA:28343"/>
    </physiologicalReaction>
</comment>
<comment type="catalytic activity">
    <reaction evidence="12">
        <text>N(6)-hydroxy-dATP + H2O = N(6)-hydroxy-dAMP + diphosphate + H(+)</text>
        <dbReference type="Rhea" id="RHEA:83971"/>
        <dbReference type="ChEBI" id="CHEBI:15377"/>
        <dbReference type="ChEBI" id="CHEBI:15378"/>
        <dbReference type="ChEBI" id="CHEBI:33019"/>
        <dbReference type="ChEBI" id="CHEBI:233529"/>
        <dbReference type="ChEBI" id="CHEBI:233530"/>
    </reaction>
    <physiologicalReaction direction="left-to-right" evidence="12">
        <dbReference type="Rhea" id="RHEA:83972"/>
    </physiologicalReaction>
</comment>
<comment type="function">
    <text evidence="13">Pyrophosphatase that hydrolyzes non-canonical purine nucleotides such as inosine triphosphate (ITP), deoxyinosine triphosphate (dITP) or xanthosine 5'-triphosphate (XTP) to their respective monophosphate derivatives. The enzyme does not distinguish between the deoxy- and ribose forms. Probably excludes non-canonical purines from RNA and DNA precursor pools, thus preventing their incorporation into RNA and DNA and avoiding chromosomal lesions.</text>
</comment>
<feature type="binding site" evidence="13">
    <location>
        <position position="434"/>
    </location>
    <ligand>
        <name>ITP</name>
        <dbReference type="ChEBI" id="CHEBI:61402"/>
    </ligand>
</feature>
<dbReference type="Gene3D" id="3.90.950.10">
    <property type="match status" value="1"/>
</dbReference>
<comment type="caution">
    <text evidence="13">Lacks conserved residue(s) required for the propagation of feature annotation.</text>
</comment>
<comment type="catalytic activity">
    <reaction evidence="13">
        <text>XTP + H2O = XMP + diphosphate + H(+)</text>
        <dbReference type="Rhea" id="RHEA:28610"/>
        <dbReference type="ChEBI" id="CHEBI:15377"/>
        <dbReference type="ChEBI" id="CHEBI:15378"/>
        <dbReference type="ChEBI" id="CHEBI:33019"/>
        <dbReference type="ChEBI" id="CHEBI:57464"/>
        <dbReference type="ChEBI" id="CHEBI:61314"/>
        <dbReference type="EC" id="3.6.1.66"/>
    </reaction>
</comment>
<evidence type="ECO:0000256" key="13">
    <source>
        <dbReference type="HAMAP-Rule" id="MF_03148"/>
    </source>
</evidence>
<evidence type="ECO:0000256" key="9">
    <source>
        <dbReference type="ARBA" id="ARBA00054940"/>
    </source>
</evidence>
<feature type="region of interest" description="Disordered" evidence="14">
    <location>
        <begin position="186"/>
        <end position="222"/>
    </location>
</feature>
<dbReference type="GO" id="GO:0009117">
    <property type="term" value="P:nucleotide metabolic process"/>
    <property type="evidence" value="ECO:0007669"/>
    <property type="project" value="UniProtKB-KW"/>
</dbReference>
<comment type="subunit">
    <text evidence="13">Homodimer.</text>
</comment>
<feature type="binding site" evidence="13">
    <location>
        <begin position="411"/>
        <end position="414"/>
    </location>
    <ligand>
        <name>ITP</name>
        <dbReference type="ChEBI" id="CHEBI:61402"/>
    </ligand>
</feature>
<feature type="binding site" evidence="13">
    <location>
        <position position="335"/>
    </location>
    <ligand>
        <name>Mg(2+)</name>
        <dbReference type="ChEBI" id="CHEBI:18420"/>
    </ligand>
</feature>
<organism evidence="15 16">
    <name type="scientific">Ancylostoma caninum</name>
    <name type="common">Dog hookworm</name>
    <dbReference type="NCBI Taxonomy" id="29170"/>
    <lineage>
        <taxon>Eukaryota</taxon>
        <taxon>Metazoa</taxon>
        <taxon>Ecdysozoa</taxon>
        <taxon>Nematoda</taxon>
        <taxon>Chromadorea</taxon>
        <taxon>Rhabditida</taxon>
        <taxon>Rhabditina</taxon>
        <taxon>Rhabditomorpha</taxon>
        <taxon>Strongyloidea</taxon>
        <taxon>Ancylostomatidae</taxon>
        <taxon>Ancylostomatinae</taxon>
        <taxon>Ancylostoma</taxon>
    </lineage>
</organism>
<feature type="region of interest" description="Disordered" evidence="14">
    <location>
        <begin position="93"/>
        <end position="168"/>
    </location>
</feature>
<feature type="binding site" evidence="13">
    <location>
        <position position="307"/>
    </location>
    <ligand>
        <name>Mg(2+)</name>
        <dbReference type="ChEBI" id="CHEBI:18420"/>
    </ligand>
</feature>
<dbReference type="Proteomes" id="UP000252519">
    <property type="component" value="Unassembled WGS sequence"/>
</dbReference>
<keyword evidence="6 13" id="KW-0378">Hydrolase</keyword>
<evidence type="ECO:0000256" key="8">
    <source>
        <dbReference type="ARBA" id="ARBA00023080"/>
    </source>
</evidence>
<dbReference type="AlphaFoldDB" id="A0A368H4H3"/>
<keyword evidence="3 13" id="KW-0963">Cytoplasm</keyword>
<evidence type="ECO:0000256" key="7">
    <source>
        <dbReference type="ARBA" id="ARBA00022842"/>
    </source>
</evidence>
<dbReference type="FunFam" id="3.90.950.10:FF:000003">
    <property type="entry name" value="Inosine triphosphate pyrophosphatase"/>
    <property type="match status" value="1"/>
</dbReference>
<name>A0A368H4H3_ANCCA</name>
<dbReference type="OrthoDB" id="6288734at2759"/>
<comment type="function">
    <text evidence="9">Pyrophosphatase that hydrolyzes the non-canonical purine nucleotides inosine triphosphate (ITP), deoxyinosine triphosphate (dITP) as well as 2'-deoxy-N-6-hydroxylaminopurine triphosphate (dHAPTP) and xanthosine 5'-triphosphate (XTP) to their respective monophosphate derivatives. The enzyme does not distinguish between the deoxy- and ribose forms. Probably excludes non-canonical purines from RNA and DNA precursor pools, thus preventing their incorporation into RNA and DNA and avoiding chromosomal lesions.</text>
</comment>
<dbReference type="PANTHER" id="PTHR11067">
    <property type="entry name" value="INOSINE TRIPHOSPHATE PYROPHOSPHATASE/HAM1 PROTEIN"/>
    <property type="match status" value="1"/>
</dbReference>
<evidence type="ECO:0000256" key="5">
    <source>
        <dbReference type="ARBA" id="ARBA00022741"/>
    </source>
</evidence>
<dbReference type="InterPro" id="IPR027502">
    <property type="entry name" value="ITPase"/>
</dbReference>
<comment type="similarity">
    <text evidence="2 13">Belongs to the HAM1 NTPase family.</text>
</comment>
<protein>
    <recommendedName>
        <fullName evidence="13">Inosine triphosphate pyrophosphatase</fullName>
        <shortName evidence="13">ITPase</shortName>
        <shortName evidence="13">Inosine triphosphatase</shortName>
        <ecNumber evidence="13">3.6.1.66</ecNumber>
    </recommendedName>
    <alternativeName>
        <fullName evidence="13">Non-canonical purine NTP pyrophosphatase</fullName>
    </alternativeName>
    <alternativeName>
        <fullName evidence="13">Non-standard purine NTP pyrophosphatase</fullName>
    </alternativeName>
    <alternativeName>
        <fullName evidence="13">Nucleoside-triphosphate diphosphatase</fullName>
    </alternativeName>
    <alternativeName>
        <fullName evidence="13">Nucleoside-triphosphate pyrophosphatase</fullName>
        <shortName evidence="13">NTPase</shortName>
    </alternativeName>
    <alternativeName>
        <fullName evidence="13">XTP/dITP diphosphatase</fullName>
    </alternativeName>
</protein>
<proteinExistence type="inferred from homology"/>
<evidence type="ECO:0000256" key="1">
    <source>
        <dbReference type="ARBA" id="ARBA00004496"/>
    </source>
</evidence>
<evidence type="ECO:0000256" key="4">
    <source>
        <dbReference type="ARBA" id="ARBA00022723"/>
    </source>
</evidence>
<evidence type="ECO:0000256" key="2">
    <source>
        <dbReference type="ARBA" id="ARBA00008023"/>
    </source>
</evidence>
<dbReference type="GO" id="GO:0005737">
    <property type="term" value="C:cytoplasm"/>
    <property type="evidence" value="ECO:0007669"/>
    <property type="project" value="UniProtKB-SubCell"/>
</dbReference>
<dbReference type="EC" id="3.6.1.66" evidence="13"/>
<feature type="binding site" evidence="13">
    <location>
        <begin position="439"/>
        <end position="440"/>
    </location>
    <ligand>
        <name>ITP</name>
        <dbReference type="ChEBI" id="CHEBI:61402"/>
    </ligand>
</feature>
<evidence type="ECO:0000313" key="15">
    <source>
        <dbReference type="EMBL" id="RCN51511.1"/>
    </source>
</evidence>
<dbReference type="GO" id="GO:0036220">
    <property type="term" value="F:ITP diphosphatase activity"/>
    <property type="evidence" value="ECO:0007669"/>
    <property type="project" value="UniProtKB-UniRule"/>
</dbReference>
<keyword evidence="16" id="KW-1185">Reference proteome</keyword>
<keyword evidence="4 13" id="KW-0479">Metal-binding</keyword>
<accession>A0A368H4H3</accession>
<evidence type="ECO:0000256" key="11">
    <source>
        <dbReference type="ARBA" id="ARBA00093255"/>
    </source>
</evidence>
<keyword evidence="13" id="KW-0464">Manganese</keyword>
<evidence type="ECO:0000256" key="3">
    <source>
        <dbReference type="ARBA" id="ARBA00022490"/>
    </source>
</evidence>
<evidence type="ECO:0000313" key="16">
    <source>
        <dbReference type="Proteomes" id="UP000252519"/>
    </source>
</evidence>
<dbReference type="GO" id="GO:0046872">
    <property type="term" value="F:metal ion binding"/>
    <property type="evidence" value="ECO:0007669"/>
    <property type="project" value="UniProtKB-KW"/>
</dbReference>
<dbReference type="EMBL" id="JOJR01000012">
    <property type="protein sequence ID" value="RCN51511.1"/>
    <property type="molecule type" value="Genomic_DNA"/>
</dbReference>
<dbReference type="GO" id="GO:0036222">
    <property type="term" value="F:XTP diphosphatase activity"/>
    <property type="evidence" value="ECO:0007669"/>
    <property type="project" value="UniProtKB-UniRule"/>
</dbReference>
<gene>
    <name evidence="15" type="ORF">ANCCAN_02177</name>
</gene>
<comment type="subcellular location">
    <subcellularLocation>
        <location evidence="1 13">Cytoplasm</location>
    </subcellularLocation>
</comment>
<dbReference type="InterPro" id="IPR029001">
    <property type="entry name" value="ITPase-like_fam"/>
</dbReference>
<dbReference type="HAMAP" id="MF_03148">
    <property type="entry name" value="HAM1_NTPase"/>
    <property type="match status" value="1"/>
</dbReference>
<dbReference type="CDD" id="cd00515">
    <property type="entry name" value="HAM1"/>
    <property type="match status" value="1"/>
</dbReference>
<keyword evidence="7 13" id="KW-0460">Magnesium</keyword>
<dbReference type="STRING" id="29170.A0A368H4H3"/>
<dbReference type="Pfam" id="PF01725">
    <property type="entry name" value="Ham1p_like"/>
    <property type="match status" value="1"/>
</dbReference>
<evidence type="ECO:0000256" key="6">
    <source>
        <dbReference type="ARBA" id="ARBA00022801"/>
    </source>
</evidence>